<dbReference type="RefSeq" id="WP_014256789.1">
    <property type="nucleotide sequence ID" value="NC_016627.1"/>
</dbReference>
<evidence type="ECO:0000313" key="1">
    <source>
        <dbReference type="EMBL" id="AEV70286.1"/>
    </source>
</evidence>
<reference evidence="2" key="1">
    <citation type="submission" date="2011-12" db="EMBL/GenBank/DDBJ databases">
        <title>Complete sequence of Clostridium clariflavum DSM 19732.</title>
        <authorList>
            <consortium name="US DOE Joint Genome Institute"/>
            <person name="Lucas S."/>
            <person name="Han J."/>
            <person name="Lapidus A."/>
            <person name="Cheng J.-F."/>
            <person name="Goodwin L."/>
            <person name="Pitluck S."/>
            <person name="Peters L."/>
            <person name="Teshima H."/>
            <person name="Detter J.C."/>
            <person name="Han C."/>
            <person name="Tapia R."/>
            <person name="Land M."/>
            <person name="Hauser L."/>
            <person name="Kyrpides N."/>
            <person name="Ivanova N."/>
            <person name="Pagani I."/>
            <person name="Kitzmiller T."/>
            <person name="Lynd L."/>
            <person name="Izquierdo J."/>
            <person name="Woyke T."/>
        </authorList>
    </citation>
    <scope>NUCLEOTIDE SEQUENCE [LARGE SCALE GENOMIC DNA]</scope>
    <source>
        <strain evidence="2">DSM 19732 / NBRC 101661 / EBR45</strain>
    </source>
</reference>
<name>G8M1Q7_ACECE</name>
<protein>
    <recommendedName>
        <fullName evidence="3">Collagenase-like protease, PrtC family</fullName>
    </recommendedName>
</protein>
<evidence type="ECO:0000313" key="2">
    <source>
        <dbReference type="Proteomes" id="UP000005435"/>
    </source>
</evidence>
<dbReference type="STRING" id="720554.Clocl_3836"/>
<dbReference type="EMBL" id="CP003065">
    <property type="protein sequence ID" value="AEV70286.1"/>
    <property type="molecule type" value="Genomic_DNA"/>
</dbReference>
<evidence type="ECO:0008006" key="3">
    <source>
        <dbReference type="Google" id="ProtNLM"/>
    </source>
</evidence>
<accession>G8M1Q7</accession>
<dbReference type="HOGENOM" id="CLU_917352_0_0_9"/>
<dbReference type="OrthoDB" id="9803063at2"/>
<organism evidence="1 2">
    <name type="scientific">Acetivibrio clariflavus (strain DSM 19732 / NBRC 101661 / EBR45)</name>
    <name type="common">Clostridium clariflavum</name>
    <dbReference type="NCBI Taxonomy" id="720554"/>
    <lineage>
        <taxon>Bacteria</taxon>
        <taxon>Bacillati</taxon>
        <taxon>Bacillota</taxon>
        <taxon>Clostridia</taxon>
        <taxon>Eubacteriales</taxon>
        <taxon>Oscillospiraceae</taxon>
        <taxon>Acetivibrio</taxon>
    </lineage>
</organism>
<dbReference type="Proteomes" id="UP000005435">
    <property type="component" value="Chromosome"/>
</dbReference>
<dbReference type="KEGG" id="ccl:Clocl_3836"/>
<reference evidence="1 2" key="2">
    <citation type="journal article" date="2012" name="Stand. Genomic Sci.">
        <title>Complete Genome Sequence of Clostridium clariflavum DSM 19732.</title>
        <authorList>
            <person name="Izquierdo J.A."/>
            <person name="Goodwin L."/>
            <person name="Davenport K.W."/>
            <person name="Teshima H."/>
            <person name="Bruce D."/>
            <person name="Detter C."/>
            <person name="Tapia R."/>
            <person name="Han S."/>
            <person name="Land M."/>
            <person name="Hauser L."/>
            <person name="Jeffries C.D."/>
            <person name="Han J."/>
            <person name="Pitluck S."/>
            <person name="Nolan M."/>
            <person name="Chen A."/>
            <person name="Huntemann M."/>
            <person name="Mavromatis K."/>
            <person name="Mikhailova N."/>
            <person name="Liolios K."/>
            <person name="Woyke T."/>
            <person name="Lynd L.R."/>
        </authorList>
    </citation>
    <scope>NUCLEOTIDE SEQUENCE [LARGE SCALE GENOMIC DNA]</scope>
    <source>
        <strain evidence="2">DSM 19732 / NBRC 101661 / EBR45</strain>
    </source>
</reference>
<dbReference type="eggNOG" id="COG0826">
    <property type="taxonomic scope" value="Bacteria"/>
</dbReference>
<dbReference type="AlphaFoldDB" id="G8M1Q7"/>
<keyword evidence="2" id="KW-1185">Reference proteome</keyword>
<proteinExistence type="predicted"/>
<gene>
    <name evidence="1" type="ordered locus">Clocl_3836</name>
</gene>
<sequence>MSIKFHLPDFVRHFRLNILIYEVMKMRPEWFWPDICVGSVYGTFPTSLWNGGRTFSGSMDRNVMVEIMRQFNARGIPCRYTFSNPHIKEEHLDDEFCNMCLEMGHNGLNEVIVVSPVLEAYIRKNYPKYKIISSTCKQIEDIEGLKEELVKDYSLVVLDYNWNNRFEDLAKIPYKEKCELLINACCIPNCPRRKEHYDYIGKYQMALTEHMKTPNLPFNFKDFECEQMQLQFYETTKYRTHIKPIDIYEKYVPMGFNNFKIEGRTSTDISVLESYVYYMVKPEYKDPARLDLLLKLTSKYRYFN</sequence>